<organism evidence="6 7">
    <name type="scientific">Sphaeramia orbicularis</name>
    <name type="common">orbiculate cardinalfish</name>
    <dbReference type="NCBI Taxonomy" id="375764"/>
    <lineage>
        <taxon>Eukaryota</taxon>
        <taxon>Metazoa</taxon>
        <taxon>Chordata</taxon>
        <taxon>Craniata</taxon>
        <taxon>Vertebrata</taxon>
        <taxon>Euteleostomi</taxon>
        <taxon>Actinopterygii</taxon>
        <taxon>Neopterygii</taxon>
        <taxon>Teleostei</taxon>
        <taxon>Neoteleostei</taxon>
        <taxon>Acanthomorphata</taxon>
        <taxon>Gobiaria</taxon>
        <taxon>Kurtiformes</taxon>
        <taxon>Apogonoidei</taxon>
        <taxon>Apogonidae</taxon>
        <taxon>Apogoninae</taxon>
        <taxon>Sphaeramia</taxon>
    </lineage>
</organism>
<keyword evidence="3" id="KW-0677">Repeat</keyword>
<keyword evidence="1" id="KW-0433">Leucine-rich repeat</keyword>
<dbReference type="InterPro" id="IPR001611">
    <property type="entry name" value="Leu-rich_rpt"/>
</dbReference>
<evidence type="ECO:0000256" key="4">
    <source>
        <dbReference type="SAM" id="SignalP"/>
    </source>
</evidence>
<feature type="chain" id="PRO_5025556147" description="LRRNT domain-containing protein" evidence="4">
    <location>
        <begin position="39"/>
        <end position="470"/>
    </location>
</feature>
<dbReference type="SMART" id="SM00369">
    <property type="entry name" value="LRR_TYP"/>
    <property type="match status" value="4"/>
</dbReference>
<dbReference type="Gene3D" id="3.80.10.10">
    <property type="entry name" value="Ribonuclease Inhibitor"/>
    <property type="match status" value="2"/>
</dbReference>
<accession>A0A672YQW7</accession>
<dbReference type="Proteomes" id="UP000472271">
    <property type="component" value="Chromosome 14"/>
</dbReference>
<feature type="domain" description="LRRNT" evidence="5">
    <location>
        <begin position="39"/>
        <end position="73"/>
    </location>
</feature>
<dbReference type="GO" id="GO:0031102">
    <property type="term" value="P:neuron projection regeneration"/>
    <property type="evidence" value="ECO:0007669"/>
    <property type="project" value="TreeGrafter"/>
</dbReference>
<dbReference type="AlphaFoldDB" id="A0A672YQW7"/>
<dbReference type="Pfam" id="PF01462">
    <property type="entry name" value="LRRNT"/>
    <property type="match status" value="1"/>
</dbReference>
<keyword evidence="2 4" id="KW-0732">Signal</keyword>
<dbReference type="InterPro" id="IPR051071">
    <property type="entry name" value="LRR-bact_E3_ubiq_ligases"/>
</dbReference>
<dbReference type="PANTHER" id="PTHR47114">
    <property type="match status" value="1"/>
</dbReference>
<sequence length="470" mass="53029">MCFSIEERSRVAQRSHAEKKYALLELLLLLLLGLRVLAVCPSICTCSRSHREVDCSWRGLRLLPDGLQYNLHSLNLSHNRFQNMDDRLTLYTHLRVLDVSHNRLTHLPTGLPRSLWQLYAASNRIQCLDKNDTVYQWNLQILDLSKNKLERAVFINNTLINLHTLNLSHNHFWTLPTNMPIHLDTIDISHNLLVKVLPGSLDRLPRLTHFYLHANRFSSLPFGALDKMTSLKVITLGNNPWACHLHDDVAYIVSWSQHTFARVLGCPCHTQSICGGVHHGRTGGWHFASYNLPPLAASAQDLNSITPEAGVTNWWYLSVSSKNGIPHSTGESLSTEHHPFTATPIGISTLQPRPTSTHHTIKHLFVTTVADHMFYTYFSLEKTSLDMTETSPISDITETPIRPDVTLATDQFFTTESPSVHTKKTTTLRTRSVRRHNQSLPGGISNTSPVALSFSLSFLQTLALLSLILQ</sequence>
<evidence type="ECO:0000259" key="5">
    <source>
        <dbReference type="SMART" id="SM00013"/>
    </source>
</evidence>
<dbReference type="InterPro" id="IPR032675">
    <property type="entry name" value="LRR_dom_sf"/>
</dbReference>
<dbReference type="InterPro" id="IPR003591">
    <property type="entry name" value="Leu-rich_rpt_typical-subtyp"/>
</dbReference>
<evidence type="ECO:0000256" key="1">
    <source>
        <dbReference type="ARBA" id="ARBA00022614"/>
    </source>
</evidence>
<dbReference type="SUPFAM" id="SSF52058">
    <property type="entry name" value="L domain-like"/>
    <property type="match status" value="1"/>
</dbReference>
<reference evidence="6" key="3">
    <citation type="submission" date="2025-09" db="UniProtKB">
        <authorList>
            <consortium name="Ensembl"/>
        </authorList>
    </citation>
    <scope>IDENTIFICATION</scope>
</reference>
<dbReference type="InterPro" id="IPR000372">
    <property type="entry name" value="LRRNT"/>
</dbReference>
<dbReference type="Ensembl" id="ENSSORT00005007230.1">
    <property type="protein sequence ID" value="ENSSORP00005006968.1"/>
    <property type="gene ID" value="ENSSORG00005004028.1"/>
</dbReference>
<evidence type="ECO:0000256" key="2">
    <source>
        <dbReference type="ARBA" id="ARBA00022729"/>
    </source>
</evidence>
<reference evidence="6" key="2">
    <citation type="submission" date="2025-08" db="UniProtKB">
        <authorList>
            <consortium name="Ensembl"/>
        </authorList>
    </citation>
    <scope>IDENTIFICATION</scope>
</reference>
<proteinExistence type="predicted"/>
<evidence type="ECO:0000256" key="3">
    <source>
        <dbReference type="ARBA" id="ARBA00022737"/>
    </source>
</evidence>
<dbReference type="Pfam" id="PF13855">
    <property type="entry name" value="LRR_8"/>
    <property type="match status" value="2"/>
</dbReference>
<name>A0A672YQW7_9TELE</name>
<feature type="signal peptide" evidence="4">
    <location>
        <begin position="1"/>
        <end position="38"/>
    </location>
</feature>
<keyword evidence="7" id="KW-1185">Reference proteome</keyword>
<dbReference type="PANTHER" id="PTHR47114:SF4">
    <property type="entry name" value="OLIGODENDROCYTE MYELIN GLYCOPROTEIN B"/>
    <property type="match status" value="1"/>
</dbReference>
<dbReference type="InParanoid" id="A0A672YQW7"/>
<dbReference type="PROSITE" id="PS51450">
    <property type="entry name" value="LRR"/>
    <property type="match status" value="2"/>
</dbReference>
<evidence type="ECO:0000313" key="7">
    <source>
        <dbReference type="Proteomes" id="UP000472271"/>
    </source>
</evidence>
<evidence type="ECO:0000313" key="6">
    <source>
        <dbReference type="Ensembl" id="ENSSORP00005006968.1"/>
    </source>
</evidence>
<dbReference type="SMART" id="SM00013">
    <property type="entry name" value="LRRNT"/>
    <property type="match status" value="1"/>
</dbReference>
<reference evidence="6" key="1">
    <citation type="submission" date="2019-06" db="EMBL/GenBank/DDBJ databases">
        <authorList>
            <consortium name="Wellcome Sanger Institute Data Sharing"/>
        </authorList>
    </citation>
    <scope>NUCLEOTIDE SEQUENCE [LARGE SCALE GENOMIC DNA]</scope>
</reference>
<protein>
    <recommendedName>
        <fullName evidence="5">LRRNT domain-containing protein</fullName>
    </recommendedName>
</protein>